<evidence type="ECO:0000259" key="9">
    <source>
        <dbReference type="Pfam" id="PF00127"/>
    </source>
</evidence>
<feature type="domain" description="Blue (type 1) copper" evidence="9">
    <location>
        <begin position="188"/>
        <end position="267"/>
    </location>
</feature>
<sequence>MHFVDMLVHRWDLARALGRPYAAPDELTRVLNPCGGSAARLAPDDRLLPGDRPGRVTTPAIDDRDDRRGPRAEHGGPTALARRTGRKGSYPMWCSSVLRRPRRLFAVAVLAVAFPGLAACGSGSGGAASAAAPAYAPAATPTATSGAGAGGGTTPPSTPAPMPGMSGMATGAPGAGGATAAGKPVSATRVAIQNFAFSPATVTVKAGTTVTWTNQDSDPHTVTAKSGAGPDSPTLDQGATYQYTFTKAGQYAYLCTIHPFMLGTVVVTP</sequence>
<evidence type="ECO:0000256" key="5">
    <source>
        <dbReference type="ARBA" id="ARBA00022982"/>
    </source>
</evidence>
<evidence type="ECO:0000256" key="6">
    <source>
        <dbReference type="ARBA" id="ARBA00023008"/>
    </source>
</evidence>
<feature type="region of interest" description="Disordered" evidence="8">
    <location>
        <begin position="138"/>
        <end position="180"/>
    </location>
</feature>
<dbReference type="PANTHER" id="PTHR36507">
    <property type="entry name" value="BLL1555 PROTEIN"/>
    <property type="match status" value="1"/>
</dbReference>
<dbReference type="AlphaFoldDB" id="A0A0D8B5P6"/>
<accession>A0A0D8B5P6</accession>
<comment type="subcellular location">
    <subcellularLocation>
        <location evidence="1">Periplasm</location>
    </subcellularLocation>
</comment>
<keyword evidence="3 7" id="KW-0479">Metal-binding</keyword>
<dbReference type="InterPro" id="IPR000923">
    <property type="entry name" value="BlueCu_1"/>
</dbReference>
<dbReference type="InterPro" id="IPR035668">
    <property type="entry name" value="Amicyanin"/>
</dbReference>
<feature type="compositionally biased region" description="Low complexity" evidence="8">
    <location>
        <begin position="163"/>
        <end position="172"/>
    </location>
</feature>
<gene>
    <name evidence="10" type="ORF">FF36_06108</name>
</gene>
<evidence type="ECO:0000256" key="1">
    <source>
        <dbReference type="ARBA" id="ARBA00004418"/>
    </source>
</evidence>
<evidence type="ECO:0000313" key="10">
    <source>
        <dbReference type="EMBL" id="KJE19623.1"/>
    </source>
</evidence>
<organism evidence="10 11">
    <name type="scientific">Frankia torreyi</name>
    <dbReference type="NCBI Taxonomy" id="1856"/>
    <lineage>
        <taxon>Bacteria</taxon>
        <taxon>Bacillati</taxon>
        <taxon>Actinomycetota</taxon>
        <taxon>Actinomycetes</taxon>
        <taxon>Frankiales</taxon>
        <taxon>Frankiaceae</taxon>
        <taxon>Frankia</taxon>
    </lineage>
</organism>
<feature type="binding site" evidence="7">
    <location>
        <position position="255"/>
    </location>
    <ligand>
        <name>Cu cation</name>
        <dbReference type="ChEBI" id="CHEBI:23378"/>
    </ligand>
</feature>
<dbReference type="PATRIC" id="fig|1502723.3.peg.7058"/>
<dbReference type="PRINTS" id="PR00155">
    <property type="entry name" value="AMICYANIN"/>
</dbReference>
<feature type="compositionally biased region" description="Basic and acidic residues" evidence="8">
    <location>
        <begin position="61"/>
        <end position="74"/>
    </location>
</feature>
<dbReference type="Proteomes" id="UP000032545">
    <property type="component" value="Unassembled WGS sequence"/>
</dbReference>
<protein>
    <submittedName>
        <fullName evidence="10">Plastocyanin</fullName>
    </submittedName>
</protein>
<dbReference type="EMBL" id="JYFN01000093">
    <property type="protein sequence ID" value="KJE19623.1"/>
    <property type="molecule type" value="Genomic_DNA"/>
</dbReference>
<feature type="binding site" evidence="7">
    <location>
        <position position="261"/>
    </location>
    <ligand>
        <name>Cu cation</name>
        <dbReference type="ChEBI" id="CHEBI:23378"/>
    </ligand>
</feature>
<dbReference type="InterPro" id="IPR008972">
    <property type="entry name" value="Cupredoxin"/>
</dbReference>
<feature type="binding site" evidence="7">
    <location>
        <position position="258"/>
    </location>
    <ligand>
        <name>Cu cation</name>
        <dbReference type="ChEBI" id="CHEBI:23378"/>
    </ligand>
</feature>
<dbReference type="InterPro" id="IPR052721">
    <property type="entry name" value="ET_Amicyanin"/>
</dbReference>
<dbReference type="GO" id="GO:0042597">
    <property type="term" value="C:periplasmic space"/>
    <property type="evidence" value="ECO:0007669"/>
    <property type="project" value="UniProtKB-SubCell"/>
</dbReference>
<feature type="compositionally biased region" description="Basic and acidic residues" evidence="8">
    <location>
        <begin position="42"/>
        <end position="54"/>
    </location>
</feature>
<comment type="caution">
    <text evidence="10">The sequence shown here is derived from an EMBL/GenBank/DDBJ whole genome shotgun (WGS) entry which is preliminary data.</text>
</comment>
<evidence type="ECO:0000256" key="8">
    <source>
        <dbReference type="SAM" id="MobiDB-lite"/>
    </source>
</evidence>
<keyword evidence="11" id="KW-1185">Reference proteome</keyword>
<keyword evidence="5" id="KW-0249">Electron transport</keyword>
<proteinExistence type="predicted"/>
<dbReference type="Gene3D" id="2.60.40.420">
    <property type="entry name" value="Cupredoxins - blue copper proteins"/>
    <property type="match status" value="1"/>
</dbReference>
<evidence type="ECO:0000256" key="2">
    <source>
        <dbReference type="ARBA" id="ARBA00022448"/>
    </source>
</evidence>
<keyword evidence="2" id="KW-0813">Transport</keyword>
<reference evidence="10 11" key="2">
    <citation type="journal article" date="2016" name="Genome Announc.">
        <title>Permanent Draft Genome Sequences for Two Variants of Frankia sp. Strain CpI1, the First Frankia Strain Isolated from Root Nodules of Comptonia peregrina.</title>
        <authorList>
            <person name="Oshone R."/>
            <person name="Hurst S.G.IV."/>
            <person name="Abebe-Akele F."/>
            <person name="Simpson S."/>
            <person name="Morris K."/>
            <person name="Thomas W.K."/>
            <person name="Tisa L.S."/>
        </authorList>
    </citation>
    <scope>NUCLEOTIDE SEQUENCE [LARGE SCALE GENOMIC DNA]</scope>
    <source>
        <strain evidence="11">CpI1-S</strain>
    </source>
</reference>
<evidence type="ECO:0000256" key="4">
    <source>
        <dbReference type="ARBA" id="ARBA00022764"/>
    </source>
</evidence>
<keyword evidence="4" id="KW-0574">Periplasm</keyword>
<name>A0A0D8B5P6_9ACTN</name>
<dbReference type="GO" id="GO:0009055">
    <property type="term" value="F:electron transfer activity"/>
    <property type="evidence" value="ECO:0007669"/>
    <property type="project" value="InterPro"/>
</dbReference>
<keyword evidence="6 7" id="KW-0186">Copper</keyword>
<dbReference type="PANTHER" id="PTHR36507:SF1">
    <property type="entry name" value="BLL1555 PROTEIN"/>
    <property type="match status" value="1"/>
</dbReference>
<dbReference type="SUPFAM" id="SSF49503">
    <property type="entry name" value="Cupredoxins"/>
    <property type="match status" value="1"/>
</dbReference>
<dbReference type="InterPro" id="IPR002386">
    <property type="entry name" value="Amicyanin/Pseudoazurin"/>
</dbReference>
<feature type="region of interest" description="Disordered" evidence="8">
    <location>
        <begin position="41"/>
        <end position="87"/>
    </location>
</feature>
<evidence type="ECO:0000313" key="11">
    <source>
        <dbReference type="Proteomes" id="UP000032545"/>
    </source>
</evidence>
<reference evidence="11" key="1">
    <citation type="submission" date="2015-02" db="EMBL/GenBank/DDBJ databases">
        <title>Draft Genome of Frankia sp. CpI1-S.</title>
        <authorList>
            <person name="Oshone R.T."/>
            <person name="Ngom M."/>
            <person name="Ghodhbane-Gtari F."/>
            <person name="Gtari M."/>
            <person name="Morris K."/>
            <person name="Thomas K."/>
            <person name="Sen A."/>
            <person name="Tisa L.S."/>
        </authorList>
    </citation>
    <scope>NUCLEOTIDE SEQUENCE [LARGE SCALE GENOMIC DNA]</scope>
    <source>
        <strain evidence="11">CpI1-S</strain>
    </source>
</reference>
<comment type="cofactor">
    <cofactor evidence="7">
        <name>Cu cation</name>
        <dbReference type="ChEBI" id="CHEBI:23378"/>
    </cofactor>
    <text evidence="7">Binds 1 copper ion per subunit.</text>
</comment>
<dbReference type="Pfam" id="PF00127">
    <property type="entry name" value="Copper-bind"/>
    <property type="match status" value="1"/>
</dbReference>
<dbReference type="CDD" id="cd13921">
    <property type="entry name" value="Amicyanin"/>
    <property type="match status" value="1"/>
</dbReference>
<evidence type="ECO:0000256" key="7">
    <source>
        <dbReference type="PIRSR" id="PIRSR602386-1"/>
    </source>
</evidence>
<evidence type="ECO:0000256" key="3">
    <source>
        <dbReference type="ARBA" id="ARBA00022723"/>
    </source>
</evidence>
<dbReference type="GO" id="GO:0005507">
    <property type="term" value="F:copper ion binding"/>
    <property type="evidence" value="ECO:0007669"/>
    <property type="project" value="InterPro"/>
</dbReference>
<feature type="binding site" evidence="7">
    <location>
        <position position="220"/>
    </location>
    <ligand>
        <name>Cu cation</name>
        <dbReference type="ChEBI" id="CHEBI:23378"/>
    </ligand>
</feature>